<feature type="non-terminal residue" evidence="1">
    <location>
        <position position="1"/>
    </location>
</feature>
<name>G0QS22_ICHMU</name>
<dbReference type="InParanoid" id="G0QS22"/>
<dbReference type="AlphaFoldDB" id="G0QS22"/>
<dbReference type="EMBL" id="GL983803">
    <property type="protein sequence ID" value="EGR31991.1"/>
    <property type="molecule type" value="Genomic_DNA"/>
</dbReference>
<evidence type="ECO:0000313" key="2">
    <source>
        <dbReference type="Proteomes" id="UP000008983"/>
    </source>
</evidence>
<dbReference type="Proteomes" id="UP000008983">
    <property type="component" value="Unassembled WGS sequence"/>
</dbReference>
<proteinExistence type="predicted"/>
<protein>
    <submittedName>
        <fullName evidence="1">Uncharacterized protein</fullName>
    </submittedName>
</protein>
<dbReference type="eggNOG" id="ENOG502R305">
    <property type="taxonomic scope" value="Eukaryota"/>
</dbReference>
<sequence>CKKQIIQYNFQKMNEKQMSQKINLILNPKFLGFQIDQNDNQIKYDNEIQKDINSLNDLAIKIKEKLKQNIPLKSQLQVNQELQKDFIINLEQLKKQFSFQGVDNLMKNLHLFDPKLAQIKYELQQQLQQKHIINFFNQSQEIKLENNKESNHNINKEKKKKVQLKCITLFRHISEKLEINFFIKIIIQIFLQGWENEIQQLENQSLINIQE</sequence>
<organism evidence="1 2">
    <name type="scientific">Ichthyophthirius multifiliis</name>
    <name type="common">White spot disease agent</name>
    <name type="synonym">Ich</name>
    <dbReference type="NCBI Taxonomy" id="5932"/>
    <lineage>
        <taxon>Eukaryota</taxon>
        <taxon>Sar</taxon>
        <taxon>Alveolata</taxon>
        <taxon>Ciliophora</taxon>
        <taxon>Intramacronucleata</taxon>
        <taxon>Oligohymenophorea</taxon>
        <taxon>Hymenostomatida</taxon>
        <taxon>Ophryoglenina</taxon>
        <taxon>Ichthyophthirius</taxon>
    </lineage>
</organism>
<reference evidence="1 2" key="1">
    <citation type="submission" date="2011-07" db="EMBL/GenBank/DDBJ databases">
        <authorList>
            <person name="Coyne R."/>
            <person name="Brami D."/>
            <person name="Johnson J."/>
            <person name="Hostetler J."/>
            <person name="Hannick L."/>
            <person name="Clark T."/>
            <person name="Cassidy-Hanley D."/>
            <person name="Inman J."/>
        </authorList>
    </citation>
    <scope>NUCLEOTIDE SEQUENCE [LARGE SCALE GENOMIC DNA]</scope>
    <source>
        <strain evidence="1 2">G5</strain>
    </source>
</reference>
<evidence type="ECO:0000313" key="1">
    <source>
        <dbReference type="EMBL" id="EGR31991.1"/>
    </source>
</evidence>
<accession>G0QS22</accession>
<dbReference type="RefSeq" id="XP_004035477.1">
    <property type="nucleotide sequence ID" value="XM_004035429.1"/>
</dbReference>
<gene>
    <name evidence="1" type="ORF">IMG5_098170</name>
</gene>
<dbReference type="GeneID" id="14908143"/>
<dbReference type="OrthoDB" id="10594260at2759"/>
<keyword evidence="2" id="KW-1185">Reference proteome</keyword>